<feature type="domain" description="Glyoxalase/Bleomycin resistance-like N-terminal" evidence="1">
    <location>
        <begin position="7"/>
        <end position="47"/>
    </location>
</feature>
<organism evidence="2 3">
    <name type="scientific">Tectimicrobiota bacterium</name>
    <dbReference type="NCBI Taxonomy" id="2528274"/>
    <lineage>
        <taxon>Bacteria</taxon>
        <taxon>Pseudomonadati</taxon>
        <taxon>Nitrospinota/Tectimicrobiota group</taxon>
        <taxon>Candidatus Tectimicrobiota</taxon>
    </lineage>
</organism>
<evidence type="ECO:0000259" key="1">
    <source>
        <dbReference type="Pfam" id="PF22677"/>
    </source>
</evidence>
<dbReference type="Gene3D" id="3.10.180.10">
    <property type="entry name" value="2,3-Dihydroxybiphenyl 1,2-Dioxygenase, domain 1"/>
    <property type="match status" value="1"/>
</dbReference>
<evidence type="ECO:0000313" key="2">
    <source>
        <dbReference type="EMBL" id="MBI4595801.1"/>
    </source>
</evidence>
<protein>
    <recommendedName>
        <fullName evidence="1">Glyoxalase/Bleomycin resistance-like N-terminal domain-containing protein</fullName>
    </recommendedName>
</protein>
<gene>
    <name evidence="2" type="ORF">HY730_05405</name>
</gene>
<dbReference type="AlphaFoldDB" id="A0A933LQY1"/>
<dbReference type="Proteomes" id="UP000772181">
    <property type="component" value="Unassembled WGS sequence"/>
</dbReference>
<sequence length="95" mass="10665">MSKMNPVVHFEMPTEDQNRIAMFYTAVFGWKTMKLGAEMGDYVLVTTTEYDEIVKAALDSKGGFTWVLAALKALLEHNIELNAIADAFPKGLRDH</sequence>
<name>A0A933LQY1_UNCTE</name>
<comment type="caution">
    <text evidence="2">The sequence shown here is derived from an EMBL/GenBank/DDBJ whole genome shotgun (WGS) entry which is preliminary data.</text>
</comment>
<dbReference type="Pfam" id="PF22677">
    <property type="entry name" value="Ble-like_N"/>
    <property type="match status" value="1"/>
</dbReference>
<reference evidence="2" key="1">
    <citation type="submission" date="2020-07" db="EMBL/GenBank/DDBJ databases">
        <title>Huge and variable diversity of episymbiotic CPR bacteria and DPANN archaea in groundwater ecosystems.</title>
        <authorList>
            <person name="He C.Y."/>
            <person name="Keren R."/>
            <person name="Whittaker M."/>
            <person name="Farag I.F."/>
            <person name="Doudna J."/>
            <person name="Cate J.H.D."/>
            <person name="Banfield J.F."/>
        </authorList>
    </citation>
    <scope>NUCLEOTIDE SEQUENCE</scope>
    <source>
        <strain evidence="2">NC_groundwater_1482_Ag_S-0.65um_47_24</strain>
    </source>
</reference>
<dbReference type="InterPro" id="IPR053863">
    <property type="entry name" value="Glyoxy/Ble-like_N"/>
</dbReference>
<evidence type="ECO:0000313" key="3">
    <source>
        <dbReference type="Proteomes" id="UP000772181"/>
    </source>
</evidence>
<accession>A0A933LQY1</accession>
<dbReference type="InterPro" id="IPR029068">
    <property type="entry name" value="Glyas_Bleomycin-R_OHBP_Dase"/>
</dbReference>
<proteinExistence type="predicted"/>
<dbReference type="EMBL" id="JACQWF010000247">
    <property type="protein sequence ID" value="MBI4595801.1"/>
    <property type="molecule type" value="Genomic_DNA"/>
</dbReference>
<dbReference type="SUPFAM" id="SSF54593">
    <property type="entry name" value="Glyoxalase/Bleomycin resistance protein/Dihydroxybiphenyl dioxygenase"/>
    <property type="match status" value="1"/>
</dbReference>